<proteinExistence type="predicted"/>
<evidence type="ECO:0000313" key="4">
    <source>
        <dbReference type="Proteomes" id="UP000568877"/>
    </source>
</evidence>
<protein>
    <submittedName>
        <fullName evidence="2">Uncharacterized protein</fullName>
    </submittedName>
</protein>
<dbReference type="EMBL" id="BLSA01000659">
    <property type="protein sequence ID" value="GFP33695.1"/>
    <property type="molecule type" value="Genomic_DNA"/>
</dbReference>
<organism evidence="2 4">
    <name type="scientific">Candidatus Hakubella thermalkaliphila</name>
    <dbReference type="NCBI Taxonomy" id="2754717"/>
    <lineage>
        <taxon>Bacteria</taxon>
        <taxon>Bacillati</taxon>
        <taxon>Actinomycetota</taxon>
        <taxon>Actinomycetota incertae sedis</taxon>
        <taxon>Candidatus Hakubellales</taxon>
        <taxon>Candidatus Hakubellaceae</taxon>
        <taxon>Candidatus Hakubella</taxon>
    </lineage>
</organism>
<evidence type="ECO:0000313" key="1">
    <source>
        <dbReference type="EMBL" id="GFP33690.1"/>
    </source>
</evidence>
<accession>A0A6V8PN97</accession>
<dbReference type="Proteomes" id="UP000568877">
    <property type="component" value="Unassembled WGS sequence"/>
</dbReference>
<reference evidence="2 4" key="1">
    <citation type="journal article" date="2020" name="Front. Microbiol.">
        <title>Single-cell genomics of novel Actinobacteria with the Wood-Ljungdahl pathway discovered in a serpentinizing system.</title>
        <authorList>
            <person name="Merino N."/>
            <person name="Kawai M."/>
            <person name="Boyd E.S."/>
            <person name="Colman D.R."/>
            <person name="McGlynn S.E."/>
            <person name="Nealson K.H."/>
            <person name="Kurokawa K."/>
            <person name="Hongoh Y."/>
        </authorList>
    </citation>
    <scope>NUCLEOTIDE SEQUENCE [LARGE SCALE GENOMIC DNA]</scope>
    <source>
        <strain evidence="2 4">S42</strain>
    </source>
</reference>
<evidence type="ECO:0000313" key="2">
    <source>
        <dbReference type="EMBL" id="GFP33693.1"/>
    </source>
</evidence>
<dbReference type="EMBL" id="BLSA01000656">
    <property type="protein sequence ID" value="GFP33690.1"/>
    <property type="molecule type" value="Genomic_DNA"/>
</dbReference>
<dbReference type="EMBL" id="BLSA01000657">
    <property type="protein sequence ID" value="GFP33693.1"/>
    <property type="molecule type" value="Genomic_DNA"/>
</dbReference>
<comment type="caution">
    <text evidence="2">The sequence shown here is derived from an EMBL/GenBank/DDBJ whole genome shotgun (WGS) entry which is preliminary data.</text>
</comment>
<sequence>MDFEEFKKRLKSGAVKKDAYAFDVEQDFWQWEEAETLKKHYEESRRESPSFQVHF</sequence>
<dbReference type="AlphaFoldDB" id="A0A6V8PN97"/>
<name>A0A6V8PN97_9ACTN</name>
<feature type="non-terminal residue" evidence="2">
    <location>
        <position position="1"/>
    </location>
</feature>
<gene>
    <name evidence="1" type="ORF">HKBW3S42_02029</name>
    <name evidence="2" type="ORF">HKBW3S42_02032</name>
    <name evidence="3" type="ORF">HKBW3S42_02034</name>
</gene>
<evidence type="ECO:0000313" key="3">
    <source>
        <dbReference type="EMBL" id="GFP33695.1"/>
    </source>
</evidence>